<sequence length="118" mass="13584">MWKEKSWINKKNKANSESVLHKTLANSSNVAVFRVCVHLKTSQRFGVVNNQNVIPIWYIWQPCWILKLGWARSLHLSKSKFPLQMEAQLISPAGISQTSENIWNHENPGVCFKATDHL</sequence>
<evidence type="ECO:0000313" key="1">
    <source>
        <dbReference type="EMBL" id="MED6254685.1"/>
    </source>
</evidence>
<keyword evidence="2" id="KW-1185">Reference proteome</keyword>
<comment type="caution">
    <text evidence="1">The sequence shown here is derived from an EMBL/GenBank/DDBJ whole genome shotgun (WGS) entry which is preliminary data.</text>
</comment>
<organism evidence="1 2">
    <name type="scientific">Ataeniobius toweri</name>
    <dbReference type="NCBI Taxonomy" id="208326"/>
    <lineage>
        <taxon>Eukaryota</taxon>
        <taxon>Metazoa</taxon>
        <taxon>Chordata</taxon>
        <taxon>Craniata</taxon>
        <taxon>Vertebrata</taxon>
        <taxon>Euteleostomi</taxon>
        <taxon>Actinopterygii</taxon>
        <taxon>Neopterygii</taxon>
        <taxon>Teleostei</taxon>
        <taxon>Neoteleostei</taxon>
        <taxon>Acanthomorphata</taxon>
        <taxon>Ovalentaria</taxon>
        <taxon>Atherinomorphae</taxon>
        <taxon>Cyprinodontiformes</taxon>
        <taxon>Goodeidae</taxon>
        <taxon>Ataeniobius</taxon>
    </lineage>
</organism>
<protein>
    <submittedName>
        <fullName evidence="1">Uncharacterized protein</fullName>
    </submittedName>
</protein>
<evidence type="ECO:0000313" key="2">
    <source>
        <dbReference type="Proteomes" id="UP001345963"/>
    </source>
</evidence>
<dbReference type="Proteomes" id="UP001345963">
    <property type="component" value="Unassembled WGS sequence"/>
</dbReference>
<name>A0ABU7BYJ6_9TELE</name>
<dbReference type="EMBL" id="JAHUTI010069736">
    <property type="protein sequence ID" value="MED6254685.1"/>
    <property type="molecule type" value="Genomic_DNA"/>
</dbReference>
<accession>A0ABU7BYJ6</accession>
<proteinExistence type="predicted"/>
<gene>
    <name evidence="1" type="ORF">ATANTOWER_031605</name>
</gene>
<reference evidence="1 2" key="1">
    <citation type="submission" date="2021-07" db="EMBL/GenBank/DDBJ databases">
        <authorList>
            <person name="Palmer J.M."/>
        </authorList>
    </citation>
    <scope>NUCLEOTIDE SEQUENCE [LARGE SCALE GENOMIC DNA]</scope>
    <source>
        <strain evidence="1 2">AT_MEX2019</strain>
        <tissue evidence="1">Muscle</tissue>
    </source>
</reference>